<dbReference type="AlphaFoldDB" id="A0A5B8SXV0"/>
<dbReference type="SUPFAM" id="SSF75169">
    <property type="entry name" value="DsrEFH-like"/>
    <property type="match status" value="1"/>
</dbReference>
<dbReference type="Pfam" id="PF02635">
    <property type="entry name" value="DsrE"/>
    <property type="match status" value="1"/>
</dbReference>
<keyword evidence="3" id="KW-1185">Reference proteome</keyword>
<evidence type="ECO:0000256" key="1">
    <source>
        <dbReference type="SAM" id="SignalP"/>
    </source>
</evidence>
<proteinExistence type="predicted"/>
<name>A0A5B8SXV0_9GAMM</name>
<dbReference type="KEGG" id="paur:FGL86_11315"/>
<evidence type="ECO:0000313" key="3">
    <source>
        <dbReference type="Proteomes" id="UP000321272"/>
    </source>
</evidence>
<reference evidence="2 3" key="1">
    <citation type="submission" date="2019-06" db="EMBL/GenBank/DDBJ databases">
        <title>Genome analyses of bacteria isolated from kimchi.</title>
        <authorList>
            <person name="Lee S."/>
            <person name="Ahn S."/>
            <person name="Roh S."/>
        </authorList>
    </citation>
    <scope>NUCLEOTIDE SEQUENCE [LARGE SCALE GENOMIC DNA]</scope>
    <source>
        <strain evidence="2 3">CBA4606</strain>
    </source>
</reference>
<feature type="signal peptide" evidence="1">
    <location>
        <begin position="1"/>
        <end position="25"/>
    </location>
</feature>
<accession>A0A5B8SXV0</accession>
<dbReference type="PANTHER" id="PTHR37691">
    <property type="entry name" value="BLR3518 PROTEIN"/>
    <property type="match status" value="1"/>
</dbReference>
<sequence>MMKKGVGALLLALLATCGTASSVFAADSWQTPAIEGYGRIRPKPDAAVQPDKAKTYKVAFDVANSSKQKGQPNPGLNRVARAVNVFVSAGVPLDQLDFVAVIHGPATASVLNDKQYKQRFNTANPNLELIRKLTEAGVKVQVCGQALAENSYKDEWVDANVTVTLSALSDLAIYGNRGYSYQKM</sequence>
<dbReference type="InterPro" id="IPR027396">
    <property type="entry name" value="DsrEFH-like"/>
</dbReference>
<dbReference type="InterPro" id="IPR003787">
    <property type="entry name" value="Sulphur_relay_DsrE/F-like"/>
</dbReference>
<dbReference type="Proteomes" id="UP000321272">
    <property type="component" value="Chromosome"/>
</dbReference>
<protein>
    <submittedName>
        <fullName evidence="2">DsrE family protein</fullName>
    </submittedName>
</protein>
<gene>
    <name evidence="2" type="ORF">FGL86_11315</name>
</gene>
<evidence type="ECO:0000313" key="2">
    <source>
        <dbReference type="EMBL" id="QEA40914.1"/>
    </source>
</evidence>
<dbReference type="Gene3D" id="3.40.1260.10">
    <property type="entry name" value="DsrEFH-like"/>
    <property type="match status" value="1"/>
</dbReference>
<dbReference type="PANTHER" id="PTHR37691:SF1">
    <property type="entry name" value="BLR3518 PROTEIN"/>
    <property type="match status" value="1"/>
</dbReference>
<dbReference type="OrthoDB" id="7206705at2"/>
<organism evidence="2 3">
    <name type="scientific">Pistricoccus aurantiacus</name>
    <dbReference type="NCBI Taxonomy" id="1883414"/>
    <lineage>
        <taxon>Bacteria</taxon>
        <taxon>Pseudomonadati</taxon>
        <taxon>Pseudomonadota</taxon>
        <taxon>Gammaproteobacteria</taxon>
        <taxon>Oceanospirillales</taxon>
        <taxon>Halomonadaceae</taxon>
        <taxon>Pistricoccus</taxon>
    </lineage>
</organism>
<feature type="chain" id="PRO_5022691986" evidence="1">
    <location>
        <begin position="26"/>
        <end position="184"/>
    </location>
</feature>
<keyword evidence="1" id="KW-0732">Signal</keyword>
<dbReference type="EMBL" id="CP042382">
    <property type="protein sequence ID" value="QEA40914.1"/>
    <property type="molecule type" value="Genomic_DNA"/>
</dbReference>